<comment type="caution">
    <text evidence="9">The sequence shown here is derived from an EMBL/GenBank/DDBJ whole genome shotgun (WGS) entry which is preliminary data.</text>
</comment>
<name>A0ABR4PT79_9HELO</name>
<feature type="signal peptide" evidence="5">
    <location>
        <begin position="1"/>
        <end position="23"/>
    </location>
</feature>
<dbReference type="SUPFAM" id="SSF49503">
    <property type="entry name" value="Cupredoxins"/>
    <property type="match status" value="3"/>
</dbReference>
<proteinExistence type="inferred from homology"/>
<dbReference type="CDD" id="cd13854">
    <property type="entry name" value="CuRO_1_MaLCC_like"/>
    <property type="match status" value="1"/>
</dbReference>
<evidence type="ECO:0000259" key="7">
    <source>
        <dbReference type="Pfam" id="PF07731"/>
    </source>
</evidence>
<dbReference type="Gene3D" id="2.60.40.420">
    <property type="entry name" value="Cupredoxins - blue copper proteins"/>
    <property type="match status" value="3"/>
</dbReference>
<gene>
    <name evidence="9" type="ORF">PVAG01_03265</name>
</gene>
<evidence type="ECO:0000256" key="4">
    <source>
        <dbReference type="ARBA" id="ARBA00023008"/>
    </source>
</evidence>
<dbReference type="PANTHER" id="PTHR11709:SF71">
    <property type="entry name" value="OXIDOREDUCTASE TPCJ"/>
    <property type="match status" value="1"/>
</dbReference>
<dbReference type="PROSITE" id="PS00079">
    <property type="entry name" value="MULTICOPPER_OXIDASE1"/>
    <property type="match status" value="1"/>
</dbReference>
<keyword evidence="10" id="KW-1185">Reference proteome</keyword>
<keyword evidence="2" id="KW-0479">Metal-binding</keyword>
<dbReference type="CDD" id="cd13901">
    <property type="entry name" value="CuRO_3_MaLCC_like"/>
    <property type="match status" value="1"/>
</dbReference>
<dbReference type="InterPro" id="IPR002355">
    <property type="entry name" value="Cu_oxidase_Cu_BS"/>
</dbReference>
<feature type="domain" description="Plastocyanin-like" evidence="6">
    <location>
        <begin position="259"/>
        <end position="425"/>
    </location>
</feature>
<dbReference type="Pfam" id="PF07731">
    <property type="entry name" value="Cu-oxidase_2"/>
    <property type="match status" value="1"/>
</dbReference>
<dbReference type="InterPro" id="IPR045087">
    <property type="entry name" value="Cu-oxidase_fam"/>
</dbReference>
<evidence type="ECO:0000256" key="2">
    <source>
        <dbReference type="ARBA" id="ARBA00022723"/>
    </source>
</evidence>
<dbReference type="PANTHER" id="PTHR11709">
    <property type="entry name" value="MULTI-COPPER OXIDASE"/>
    <property type="match status" value="1"/>
</dbReference>
<evidence type="ECO:0000256" key="1">
    <source>
        <dbReference type="ARBA" id="ARBA00010609"/>
    </source>
</evidence>
<evidence type="ECO:0000256" key="3">
    <source>
        <dbReference type="ARBA" id="ARBA00023002"/>
    </source>
</evidence>
<evidence type="ECO:0000313" key="10">
    <source>
        <dbReference type="Proteomes" id="UP001629113"/>
    </source>
</evidence>
<evidence type="ECO:0000256" key="5">
    <source>
        <dbReference type="SAM" id="SignalP"/>
    </source>
</evidence>
<organism evidence="9 10">
    <name type="scientific">Phlyctema vagabunda</name>
    <dbReference type="NCBI Taxonomy" id="108571"/>
    <lineage>
        <taxon>Eukaryota</taxon>
        <taxon>Fungi</taxon>
        <taxon>Dikarya</taxon>
        <taxon>Ascomycota</taxon>
        <taxon>Pezizomycotina</taxon>
        <taxon>Leotiomycetes</taxon>
        <taxon>Helotiales</taxon>
        <taxon>Dermateaceae</taxon>
        <taxon>Phlyctema</taxon>
    </lineage>
</organism>
<protein>
    <submittedName>
        <fullName evidence="9">Multicopper oxidase</fullName>
    </submittedName>
</protein>
<dbReference type="InterPro" id="IPR033138">
    <property type="entry name" value="Cu_oxidase_CS"/>
</dbReference>
<dbReference type="Pfam" id="PF07732">
    <property type="entry name" value="Cu-oxidase_3"/>
    <property type="match status" value="1"/>
</dbReference>
<dbReference type="PROSITE" id="PS00080">
    <property type="entry name" value="MULTICOPPER_OXIDASE2"/>
    <property type="match status" value="1"/>
</dbReference>
<dbReference type="Proteomes" id="UP001629113">
    <property type="component" value="Unassembled WGS sequence"/>
</dbReference>
<feature type="chain" id="PRO_5046382322" evidence="5">
    <location>
        <begin position="24"/>
        <end position="701"/>
    </location>
</feature>
<keyword evidence="4" id="KW-0186">Copper</keyword>
<dbReference type="InterPro" id="IPR001117">
    <property type="entry name" value="Cu-oxidase_2nd"/>
</dbReference>
<dbReference type="CDD" id="cd13880">
    <property type="entry name" value="CuRO_2_MaLCC_like"/>
    <property type="match status" value="1"/>
</dbReference>
<feature type="domain" description="Plastocyanin-like" evidence="8">
    <location>
        <begin position="149"/>
        <end position="248"/>
    </location>
</feature>
<dbReference type="InterPro" id="IPR011706">
    <property type="entry name" value="Cu-oxidase_C"/>
</dbReference>
<dbReference type="EMBL" id="JBFCZG010000002">
    <property type="protein sequence ID" value="KAL3426474.1"/>
    <property type="molecule type" value="Genomic_DNA"/>
</dbReference>
<evidence type="ECO:0000259" key="8">
    <source>
        <dbReference type="Pfam" id="PF07732"/>
    </source>
</evidence>
<feature type="domain" description="Plastocyanin-like" evidence="7">
    <location>
        <begin position="540"/>
        <end position="641"/>
    </location>
</feature>
<comment type="similarity">
    <text evidence="1">Belongs to the multicopper oxidase family.</text>
</comment>
<accession>A0ABR4PT79</accession>
<reference evidence="9 10" key="1">
    <citation type="submission" date="2024-06" db="EMBL/GenBank/DDBJ databases">
        <title>Complete genome of Phlyctema vagabunda strain 19-DSS-EL-015.</title>
        <authorList>
            <person name="Fiorenzani C."/>
        </authorList>
    </citation>
    <scope>NUCLEOTIDE SEQUENCE [LARGE SCALE GENOMIC DNA]</scope>
    <source>
        <strain evidence="9 10">19-DSS-EL-015</strain>
    </source>
</reference>
<dbReference type="InterPro" id="IPR011707">
    <property type="entry name" value="Cu-oxidase-like_N"/>
</dbReference>
<sequence length="701" mass="78628">MALFGRLWAVVTYYISIVSVSPASQWSTGQAPLQVLPHYGTVNRPPVNANHEPAVEADEQVPDYPTFPPPGGKKDTKFRCEYPEMAEWEDCSHELDRKCWLRRKSDGKQFDINTDYENFWPKGIIRKYNINLAETTFAADGLDFTFAKLFNKKYPGPWIEACWGDRLIVNVTNSLPHNGTSVHWHGIRQLNTTHMDGVNGITQCPIAPGDYFAYNFTLHQYGSSWYHSHYSVQYADGAAGPMTIHGPSSADWDEAVSPPLILTDWYHNSAFSVVSNGPNGGKDILLNGRGNITRFSGGATLNTTTIQPALNITFESPRPGQGCKKYLIRVINTSFDTTFVFSIDNHLLQVASADFVPIQPYRNTSILVGIGQRYTVVVEANPLNESSPLAADGNYWIRTQIASCFGQTGEPPTGYDEVGILRYNASSKSDPTTKRWPGISLDCSDEAYTSLHPILPWTVKAPSNGDINAAAPRFGEEFDVAFTGGNKKTKPYPLASFMMDNSNRSVSMRINYSDPIFLHLNPDPKKKFQIPELWRVQPENYTNNEWIYLVLHGLGGKTTAHPIHLHGHDFALLEQASNKTWDPYNMDLKLNNPPRRDVVLLPTDGYVVIAFKADNPGPWLIHCHIAFHISKGLGMQIMEDQAEAFKIWPDDDSAIVEAERVCKNWRDWQSNITNWANPPISRKGNCTEEDIEMCFQDDSGV</sequence>
<evidence type="ECO:0000259" key="6">
    <source>
        <dbReference type="Pfam" id="PF00394"/>
    </source>
</evidence>
<dbReference type="Pfam" id="PF00394">
    <property type="entry name" value="Cu-oxidase"/>
    <property type="match status" value="1"/>
</dbReference>
<keyword evidence="3" id="KW-0560">Oxidoreductase</keyword>
<evidence type="ECO:0000313" key="9">
    <source>
        <dbReference type="EMBL" id="KAL3426474.1"/>
    </source>
</evidence>
<keyword evidence="5" id="KW-0732">Signal</keyword>
<dbReference type="InterPro" id="IPR008972">
    <property type="entry name" value="Cupredoxin"/>
</dbReference>